<dbReference type="InterPro" id="IPR036582">
    <property type="entry name" value="Mao_N_sf"/>
</dbReference>
<protein>
    <submittedName>
        <fullName evidence="4">S-layer domain-containing protein</fullName>
    </submittedName>
</protein>
<gene>
    <name evidence="4" type="ordered locus">Desku_2061</name>
</gene>
<evidence type="ECO:0000259" key="3">
    <source>
        <dbReference type="PROSITE" id="PS51272"/>
    </source>
</evidence>
<dbReference type="RefSeq" id="WP_013823129.1">
    <property type="nucleotide sequence ID" value="NC_015573.1"/>
</dbReference>
<dbReference type="EMBL" id="CP002770">
    <property type="protein sequence ID" value="AEG15615.1"/>
    <property type="molecule type" value="Genomic_DNA"/>
</dbReference>
<dbReference type="InterPro" id="IPR032812">
    <property type="entry name" value="SbsA_Ig"/>
</dbReference>
<evidence type="ECO:0000313" key="4">
    <source>
        <dbReference type="EMBL" id="AEG15615.1"/>
    </source>
</evidence>
<evidence type="ECO:0000313" key="5">
    <source>
        <dbReference type="Proteomes" id="UP000009229"/>
    </source>
</evidence>
<reference evidence="5" key="1">
    <citation type="submission" date="2011-05" db="EMBL/GenBank/DDBJ databases">
        <title>Complete sequence of Desulfotomaculum kuznetsovii DSM 6115.</title>
        <authorList>
            <person name="Lucas S."/>
            <person name="Han J."/>
            <person name="Lapidus A."/>
            <person name="Cheng J.-F."/>
            <person name="Goodwin L."/>
            <person name="Pitluck S."/>
            <person name="Peters L."/>
            <person name="Mikhailova N."/>
            <person name="Lu M."/>
            <person name="Saunders E."/>
            <person name="Han C."/>
            <person name="Tapia R."/>
            <person name="Land M."/>
            <person name="Hauser L."/>
            <person name="Kyrpides N."/>
            <person name="Ivanova N."/>
            <person name="Pagani I."/>
            <person name="Nazina T."/>
            <person name="Ivanova A."/>
            <person name="Parshina S."/>
            <person name="Kuever J."/>
            <person name="Muyzer G."/>
            <person name="Plugge C."/>
            <person name="Stams A."/>
            <person name="Woyke T."/>
        </authorList>
    </citation>
    <scope>NUCLEOTIDE SEQUENCE [LARGE SCALE GENOMIC DNA]</scope>
    <source>
        <strain evidence="5">DSM 6115 / VKM B-1805 / 17</strain>
    </source>
</reference>
<dbReference type="PROSITE" id="PS51272">
    <property type="entry name" value="SLH"/>
    <property type="match status" value="3"/>
</dbReference>
<dbReference type="KEGG" id="dku:Desku_2061"/>
<keyword evidence="2" id="KW-0677">Repeat</keyword>
<name>A0AAU8PC64_DESK7</name>
<dbReference type="Pfam" id="PF07833">
    <property type="entry name" value="Cu_amine_oxidN1"/>
    <property type="match status" value="1"/>
</dbReference>
<feature type="domain" description="SLH" evidence="3">
    <location>
        <begin position="958"/>
        <end position="1016"/>
    </location>
</feature>
<organism evidence="4 5">
    <name type="scientific">Desulfofundulus kuznetsovii (strain DSM 6115 / VKM B-1805 / 17)</name>
    <name type="common">Desulfotomaculum kuznetsovii</name>
    <dbReference type="NCBI Taxonomy" id="760568"/>
    <lineage>
        <taxon>Bacteria</taxon>
        <taxon>Bacillati</taxon>
        <taxon>Bacillota</taxon>
        <taxon>Clostridia</taxon>
        <taxon>Eubacteriales</taxon>
        <taxon>Peptococcaceae</taxon>
        <taxon>Desulfofundulus</taxon>
    </lineage>
</organism>
<proteinExistence type="predicted"/>
<keyword evidence="5" id="KW-1185">Reference proteome</keyword>
<feature type="domain" description="SLH" evidence="3">
    <location>
        <begin position="893"/>
        <end position="957"/>
    </location>
</feature>
<evidence type="ECO:0000256" key="2">
    <source>
        <dbReference type="ARBA" id="ARBA00022737"/>
    </source>
</evidence>
<dbReference type="Gene3D" id="3.30.457.10">
    <property type="entry name" value="Copper amine oxidase-like, N-terminal domain"/>
    <property type="match status" value="1"/>
</dbReference>
<evidence type="ECO:0000256" key="1">
    <source>
        <dbReference type="ARBA" id="ARBA00022729"/>
    </source>
</evidence>
<dbReference type="Pfam" id="PF13205">
    <property type="entry name" value="Big_5"/>
    <property type="match status" value="2"/>
</dbReference>
<dbReference type="Pfam" id="PF00395">
    <property type="entry name" value="SLH"/>
    <property type="match status" value="3"/>
</dbReference>
<dbReference type="Proteomes" id="UP000009229">
    <property type="component" value="Chromosome"/>
</dbReference>
<feature type="domain" description="SLH" evidence="3">
    <location>
        <begin position="828"/>
        <end position="891"/>
    </location>
</feature>
<dbReference type="PANTHER" id="PTHR43308:SF5">
    <property type="entry name" value="S-LAYER PROTEIN _ PEPTIDOGLYCAN ENDO-BETA-N-ACETYLGLUCOSAMINIDASE"/>
    <property type="match status" value="1"/>
</dbReference>
<accession>A0AAU8PC64</accession>
<dbReference type="InterPro" id="IPR051465">
    <property type="entry name" value="Cell_Envelope_Struct_Comp"/>
</dbReference>
<dbReference type="InterPro" id="IPR001119">
    <property type="entry name" value="SLH_dom"/>
</dbReference>
<dbReference type="SUPFAM" id="SSF55383">
    <property type="entry name" value="Copper amine oxidase, domain N"/>
    <property type="match status" value="1"/>
</dbReference>
<dbReference type="PANTHER" id="PTHR43308">
    <property type="entry name" value="OUTER MEMBRANE PROTEIN ALPHA-RELATED"/>
    <property type="match status" value="1"/>
</dbReference>
<dbReference type="AlphaFoldDB" id="A0AAU8PC64"/>
<sequence>MRLSFLWRVVYLVAGFFALIVLLCGICRPVAAASHGFTVLWVPSVSGGTYADLGTVVVHTYAGTFTEGGGAIFKLLEGYSFNWSSDVLDVDPATGEVRNLNNLVSFPASWGDVPNAFWGQQWAAYKVADNEVRITLVRAEDSVRLAAYDGVFCLSLQKIAVPYGIPGDIILTGEVFNSPGEVVLAGQVVVGRCVQGEVEVSLDGDLPLLVNETTVKLRLWEKTAGSFAADPASVVLRLPEGYRWTGAGAPEFLYGDLAWLSKVRFRPEGREIIIDTVVGEAYTTSSPTGFSLPLTFEVSDPERAIYGKVMAACAGASRVAPEEIAVAWHIDGTPPDVVATSPADGASNVPVDSVITVRFGEPVQKDPNARLTIRIADTLGREINFGVDTYYDELIIAPYERLSYSTHYAVYVDAGAVRDLTGTPNEPFSFGFTTEPLVWPTPVEFFTGSPEFRVGGKTVRLDVAPYLREGRVMVPVRAISDALNLATSWSGYTQVITFERGHTVRMRVGSRIVYVGDEVREIDVAPEIAEGRVYVPAAHLAAAFGYIFDEDSGGIYLAHPDADRQAPILVSSMPGDGARDFSPNATLVLTFDERIKPGGHFGEIKFIGSDEQEVAFNCSTVKEALFLRPQVALSPGTEYQVIIPAGALTDIIGNALSTTVKIVFRTASTGGRDSGGGSGGGGGGGAAVLAADRVEKPVLAGSVTVASIAGAIDVKVPAGAVSGTNAAIKVEIVSENRVPSAEMTALSKVVDVAIKNGTLTGQVDITLYFDRAKILPNREPAVYYYNEAKSRWVCLGGTVDFDKGKITVTVDHLTMFAVFAVAKKASKPEVITFKDMRDHWAADTVRKLADMDIISGYPDGTFRPDNTITRAEMACIMARVLKLAPGDGSALTFADKSEIPAWARGAVAAAARDGLFKGYPAPHGNVIFKPNSPINRAELAALLSRVVETRRTAVAGRAPAFADAAEIPVWARNAVEEDAASGIVSGYPDGSFRPKSAVTRAEAASMILRLLEKTNE</sequence>
<dbReference type="InterPro" id="IPR012854">
    <property type="entry name" value="Cu_amine_oxidase-like_N"/>
</dbReference>
<keyword evidence="1" id="KW-0732">Signal</keyword>